<dbReference type="OrthoDB" id="9784719at2"/>
<dbReference type="Pfam" id="PF00072">
    <property type="entry name" value="Response_reg"/>
    <property type="match status" value="1"/>
</dbReference>
<dbReference type="SMART" id="SM00448">
    <property type="entry name" value="REC"/>
    <property type="match status" value="1"/>
</dbReference>
<name>G6XGN8_9PROT</name>
<evidence type="ECO:0000256" key="1">
    <source>
        <dbReference type="ARBA" id="ARBA00022553"/>
    </source>
</evidence>
<evidence type="ECO:0000259" key="3">
    <source>
        <dbReference type="PROSITE" id="PS50110"/>
    </source>
</evidence>
<reference evidence="4 5" key="1">
    <citation type="submission" date="2011-10" db="EMBL/GenBank/DDBJ databases">
        <title>Genome sequence of Gluconobacter morbifer G707, isolated from Drosophila gut.</title>
        <authorList>
            <person name="Lee W.-J."/>
            <person name="Kim E.-K."/>
        </authorList>
    </citation>
    <scope>NUCLEOTIDE SEQUENCE [LARGE SCALE GENOMIC DNA]</scope>
    <source>
        <strain evidence="4 5">G707</strain>
    </source>
</reference>
<dbReference type="InterPro" id="IPR011006">
    <property type="entry name" value="CheY-like_superfamily"/>
</dbReference>
<keyword evidence="1 2" id="KW-0597">Phosphoprotein</keyword>
<evidence type="ECO:0000313" key="5">
    <source>
        <dbReference type="Proteomes" id="UP000004949"/>
    </source>
</evidence>
<dbReference type="Gene3D" id="3.40.50.2300">
    <property type="match status" value="1"/>
</dbReference>
<dbReference type="PANTHER" id="PTHR44591">
    <property type="entry name" value="STRESS RESPONSE REGULATOR PROTEIN 1"/>
    <property type="match status" value="1"/>
</dbReference>
<organism evidence="4 5">
    <name type="scientific">Gluconobacter morbifer G707</name>
    <dbReference type="NCBI Taxonomy" id="1088869"/>
    <lineage>
        <taxon>Bacteria</taxon>
        <taxon>Pseudomonadati</taxon>
        <taxon>Pseudomonadota</taxon>
        <taxon>Alphaproteobacteria</taxon>
        <taxon>Acetobacterales</taxon>
        <taxon>Acetobacteraceae</taxon>
        <taxon>Gluconobacter</taxon>
    </lineage>
</organism>
<dbReference type="InterPro" id="IPR050595">
    <property type="entry name" value="Bact_response_regulator"/>
</dbReference>
<dbReference type="RefSeq" id="WP_008850803.1">
    <property type="nucleotide sequence ID" value="NZ_AGQV01000001.1"/>
</dbReference>
<dbReference type="GO" id="GO:0000160">
    <property type="term" value="P:phosphorelay signal transduction system"/>
    <property type="evidence" value="ECO:0007669"/>
    <property type="project" value="InterPro"/>
</dbReference>
<dbReference type="InterPro" id="IPR001789">
    <property type="entry name" value="Sig_transdc_resp-reg_receiver"/>
</dbReference>
<sequence>MYIMSMKDASDREPVHNAQAQKEHRAHAERVLIVEDQALLRFLAVDMLETEGYPTVAAANAQEALEALGNFSDIGFIFSDINMPGSVDGLELARTVDARWPNVGIILTSGEDLGRAPALPHGTVFLPKPYEWDEVYRSLEKVQH</sequence>
<dbReference type="Proteomes" id="UP000004949">
    <property type="component" value="Unassembled WGS sequence"/>
</dbReference>
<feature type="modified residue" description="4-aspartylphosphate" evidence="2">
    <location>
        <position position="80"/>
    </location>
</feature>
<dbReference type="AlphaFoldDB" id="G6XGN8"/>
<accession>G6XGN8</accession>
<dbReference type="PATRIC" id="fig|1088869.3.peg.661"/>
<dbReference type="PROSITE" id="PS50110">
    <property type="entry name" value="RESPONSE_REGULATORY"/>
    <property type="match status" value="1"/>
</dbReference>
<evidence type="ECO:0000313" key="4">
    <source>
        <dbReference type="EMBL" id="EHH69346.1"/>
    </source>
</evidence>
<feature type="domain" description="Response regulatory" evidence="3">
    <location>
        <begin position="30"/>
        <end position="143"/>
    </location>
</feature>
<keyword evidence="5" id="KW-1185">Reference proteome</keyword>
<gene>
    <name evidence="4" type="ORF">GMO_06530</name>
</gene>
<dbReference type="EMBL" id="AGQV01000001">
    <property type="protein sequence ID" value="EHH69346.1"/>
    <property type="molecule type" value="Genomic_DNA"/>
</dbReference>
<dbReference type="SUPFAM" id="SSF52172">
    <property type="entry name" value="CheY-like"/>
    <property type="match status" value="1"/>
</dbReference>
<comment type="caution">
    <text evidence="4">The sequence shown here is derived from an EMBL/GenBank/DDBJ whole genome shotgun (WGS) entry which is preliminary data.</text>
</comment>
<dbReference type="PANTHER" id="PTHR44591:SF3">
    <property type="entry name" value="RESPONSE REGULATORY DOMAIN-CONTAINING PROTEIN"/>
    <property type="match status" value="1"/>
</dbReference>
<protein>
    <recommendedName>
        <fullName evidence="3">Response regulatory domain-containing protein</fullName>
    </recommendedName>
</protein>
<dbReference type="eggNOG" id="COG0784">
    <property type="taxonomic scope" value="Bacteria"/>
</dbReference>
<proteinExistence type="predicted"/>
<evidence type="ECO:0000256" key="2">
    <source>
        <dbReference type="PROSITE-ProRule" id="PRU00169"/>
    </source>
</evidence>
<dbReference type="STRING" id="1088869.GMO_06530"/>